<accession>A0AA41Y9W7</accession>
<reference evidence="1" key="1">
    <citation type="submission" date="2022-10" db="EMBL/GenBank/DDBJ databases">
        <title>Gaoshiqiia sediminis gen. nov., sp. nov., isolated from coastal sediment.</title>
        <authorList>
            <person name="Yu W.X."/>
            <person name="Mu D.S."/>
            <person name="Du J.Z."/>
            <person name="Liang Y.Q."/>
        </authorList>
    </citation>
    <scope>NUCLEOTIDE SEQUENCE</scope>
    <source>
        <strain evidence="1">A06</strain>
    </source>
</reference>
<comment type="caution">
    <text evidence="1">The sequence shown here is derived from an EMBL/GenBank/DDBJ whole genome shotgun (WGS) entry which is preliminary data.</text>
</comment>
<name>A0AA41Y9W7_9BACT</name>
<proteinExistence type="predicted"/>
<dbReference type="RefSeq" id="WP_282593241.1">
    <property type="nucleotide sequence ID" value="NZ_JAPAAF010000045.1"/>
</dbReference>
<dbReference type="AlphaFoldDB" id="A0AA41Y9W7"/>
<dbReference type="Proteomes" id="UP001163821">
    <property type="component" value="Unassembled WGS sequence"/>
</dbReference>
<evidence type="ECO:0000313" key="1">
    <source>
        <dbReference type="EMBL" id="MCW0484650.1"/>
    </source>
</evidence>
<dbReference type="EMBL" id="JAPAAF010000045">
    <property type="protein sequence ID" value="MCW0484650.1"/>
    <property type="molecule type" value="Genomic_DNA"/>
</dbReference>
<sequence length="147" mass="16110">MNSSSYTANDILTKIKTVDGSGSLLDSDLLDGYHGSFYGSYDNRTLGNDIDFNAITYDFQNKLLISSPFHVPNYTGQINYPYSGYGQILTFGGSAGMFPFQLAVADLASGKAFFRCQYKPGSQNNTGISTTWKEFYHSGNAKLTTVD</sequence>
<evidence type="ECO:0000313" key="2">
    <source>
        <dbReference type="Proteomes" id="UP001163821"/>
    </source>
</evidence>
<protein>
    <submittedName>
        <fullName evidence="1">Uncharacterized protein</fullName>
    </submittedName>
</protein>
<organism evidence="1 2">
    <name type="scientific">Gaoshiqia sediminis</name>
    <dbReference type="NCBI Taxonomy" id="2986998"/>
    <lineage>
        <taxon>Bacteria</taxon>
        <taxon>Pseudomonadati</taxon>
        <taxon>Bacteroidota</taxon>
        <taxon>Bacteroidia</taxon>
        <taxon>Marinilabiliales</taxon>
        <taxon>Prolixibacteraceae</taxon>
        <taxon>Gaoshiqia</taxon>
    </lineage>
</organism>
<gene>
    <name evidence="1" type="ORF">N2K84_18090</name>
</gene>
<keyword evidence="2" id="KW-1185">Reference proteome</keyword>